<feature type="chain" id="PRO_5035163736" description="BspA family leucine-rich repeat surface protein" evidence="1">
    <location>
        <begin position="22"/>
        <end position="218"/>
    </location>
</feature>
<organism evidence="2 3">
    <name type="scientific">Pelagomonas calceolata</name>
    <dbReference type="NCBI Taxonomy" id="35677"/>
    <lineage>
        <taxon>Eukaryota</taxon>
        <taxon>Sar</taxon>
        <taxon>Stramenopiles</taxon>
        <taxon>Ochrophyta</taxon>
        <taxon>Pelagophyceae</taxon>
        <taxon>Pelagomonadales</taxon>
        <taxon>Pelagomonadaceae</taxon>
        <taxon>Pelagomonas</taxon>
    </lineage>
</organism>
<dbReference type="Pfam" id="PF03382">
    <property type="entry name" value="DUF285"/>
    <property type="match status" value="1"/>
</dbReference>
<proteinExistence type="predicted"/>
<dbReference type="AlphaFoldDB" id="A0A8J2WTQ0"/>
<sequence length="218" mass="22945">MRAASGPVSFCLAGLITAAAGAGVLDDTTIRDAVAAWLADATAAEATYGHISSWDTSQVTDIAQLFQNSNFDDDINAWDTSAVTNMFATFGSAKQFNQPLNDWDVSGVTSMVSMFAHAESFNQPLNNWDVSRVTSLESMFYYAYAFDQDLGSWCLAEDAAFSSDSHQGTACSLLRCGIHFRAGGTCAPTPAPTPIQTSAAGVADVYLGILAGGALLLL</sequence>
<evidence type="ECO:0008006" key="4">
    <source>
        <dbReference type="Google" id="ProtNLM"/>
    </source>
</evidence>
<evidence type="ECO:0000256" key="1">
    <source>
        <dbReference type="SAM" id="SignalP"/>
    </source>
</evidence>
<dbReference type="NCBIfam" id="TIGR02167">
    <property type="entry name" value="Liste_lipo_26"/>
    <property type="match status" value="1"/>
</dbReference>
<dbReference type="InterPro" id="IPR011889">
    <property type="entry name" value="Liste_lipo_26"/>
</dbReference>
<keyword evidence="3" id="KW-1185">Reference proteome</keyword>
<evidence type="ECO:0000313" key="2">
    <source>
        <dbReference type="EMBL" id="CAH0367867.1"/>
    </source>
</evidence>
<accession>A0A8J2WTQ0</accession>
<protein>
    <recommendedName>
        <fullName evidence="4">BspA family leucine-rich repeat surface protein</fullName>
    </recommendedName>
</protein>
<dbReference type="Proteomes" id="UP000789595">
    <property type="component" value="Unassembled WGS sequence"/>
</dbReference>
<dbReference type="EMBL" id="CAKKNE010000002">
    <property type="protein sequence ID" value="CAH0367867.1"/>
    <property type="molecule type" value="Genomic_DNA"/>
</dbReference>
<evidence type="ECO:0000313" key="3">
    <source>
        <dbReference type="Proteomes" id="UP000789595"/>
    </source>
</evidence>
<name>A0A8J2WTQ0_9STRA</name>
<keyword evidence="1" id="KW-0732">Signal</keyword>
<feature type="signal peptide" evidence="1">
    <location>
        <begin position="1"/>
        <end position="21"/>
    </location>
</feature>
<dbReference type="OrthoDB" id="198852at2759"/>
<reference evidence="2" key="1">
    <citation type="submission" date="2021-11" db="EMBL/GenBank/DDBJ databases">
        <authorList>
            <consortium name="Genoscope - CEA"/>
            <person name="William W."/>
        </authorList>
    </citation>
    <scope>NUCLEOTIDE SEQUENCE</scope>
</reference>
<gene>
    <name evidence="2" type="ORF">PECAL_2P09070</name>
</gene>
<dbReference type="InterPro" id="IPR005046">
    <property type="entry name" value="DUF285"/>
</dbReference>
<comment type="caution">
    <text evidence="2">The sequence shown here is derived from an EMBL/GenBank/DDBJ whole genome shotgun (WGS) entry which is preliminary data.</text>
</comment>